<sequence length="30" mass="3499">MPQLRSPLLTCMGKAHWIPHAIECLHLHHQ</sequence>
<dbReference type="EMBL" id="HACA01030775">
    <property type="protein sequence ID" value="CDW48136.1"/>
    <property type="molecule type" value="Transcribed_RNA"/>
</dbReference>
<dbReference type="AlphaFoldDB" id="A0A0K2VE23"/>
<protein>
    <submittedName>
        <fullName evidence="1">Uncharacterized protein</fullName>
    </submittedName>
</protein>
<reference evidence="1" key="1">
    <citation type="submission" date="2014-05" db="EMBL/GenBank/DDBJ databases">
        <authorList>
            <person name="Chronopoulou M."/>
        </authorList>
    </citation>
    <scope>NUCLEOTIDE SEQUENCE</scope>
    <source>
        <tissue evidence="1">Whole organism</tissue>
    </source>
</reference>
<accession>A0A0K2VE23</accession>
<evidence type="ECO:0000313" key="1">
    <source>
        <dbReference type="EMBL" id="CDW48136.1"/>
    </source>
</evidence>
<organism evidence="1">
    <name type="scientific">Lepeophtheirus salmonis</name>
    <name type="common">Salmon louse</name>
    <name type="synonym">Caligus salmonis</name>
    <dbReference type="NCBI Taxonomy" id="72036"/>
    <lineage>
        <taxon>Eukaryota</taxon>
        <taxon>Metazoa</taxon>
        <taxon>Ecdysozoa</taxon>
        <taxon>Arthropoda</taxon>
        <taxon>Crustacea</taxon>
        <taxon>Multicrustacea</taxon>
        <taxon>Hexanauplia</taxon>
        <taxon>Copepoda</taxon>
        <taxon>Siphonostomatoida</taxon>
        <taxon>Caligidae</taxon>
        <taxon>Lepeophtheirus</taxon>
    </lineage>
</organism>
<proteinExistence type="predicted"/>
<name>A0A0K2VE23_LEPSM</name>